<dbReference type="InterPro" id="IPR022028">
    <property type="entry name" value="DUF3604"/>
</dbReference>
<accession>A0ABT1YGC8</accession>
<dbReference type="SUPFAM" id="SSF89550">
    <property type="entry name" value="PHP domain-like"/>
    <property type="match status" value="1"/>
</dbReference>
<dbReference type="RefSeq" id="WP_258213858.1">
    <property type="nucleotide sequence ID" value="NZ_JANQBD010000009.1"/>
</dbReference>
<reference evidence="1 2" key="1">
    <citation type="submission" date="2022-08" db="EMBL/GenBank/DDBJ databases">
        <title>Paenibacillus endoradicis sp. nov., Paenibacillus radicibacter sp. nov and Paenibacillus pararadicis sp. nov., three cold-adapted plant growth-promoting bacteria isolated from root of Larix gmelinii in Great Khingan.</title>
        <authorList>
            <person name="Xue H."/>
        </authorList>
    </citation>
    <scope>NUCLEOTIDE SEQUENCE [LARGE SCALE GENOMIC DNA]</scope>
    <source>
        <strain evidence="1 2">N5-1-1-5</strain>
    </source>
</reference>
<protein>
    <submittedName>
        <fullName evidence="1">DUF3604 domain-containing protein</fullName>
    </submittedName>
</protein>
<evidence type="ECO:0000313" key="1">
    <source>
        <dbReference type="EMBL" id="MCR8632260.1"/>
    </source>
</evidence>
<dbReference type="Proteomes" id="UP001300012">
    <property type="component" value="Unassembled WGS sequence"/>
</dbReference>
<gene>
    <name evidence="1" type="ORF">NV381_13710</name>
</gene>
<dbReference type="EMBL" id="JANQBD010000009">
    <property type="protein sequence ID" value="MCR8632260.1"/>
    <property type="molecule type" value="Genomic_DNA"/>
</dbReference>
<evidence type="ECO:0000313" key="2">
    <source>
        <dbReference type="Proteomes" id="UP001300012"/>
    </source>
</evidence>
<dbReference type="InterPro" id="IPR016195">
    <property type="entry name" value="Pol/histidinol_Pase-like"/>
</dbReference>
<keyword evidence="2" id="KW-1185">Reference proteome</keyword>
<dbReference type="Gene3D" id="3.20.20.140">
    <property type="entry name" value="Metal-dependent hydrolases"/>
    <property type="match status" value="1"/>
</dbReference>
<proteinExistence type="predicted"/>
<organism evidence="1 2">
    <name type="scientific">Paenibacillus radicis</name>
    <name type="common">ex Xue et al. 2023</name>
    <dbReference type="NCBI Taxonomy" id="2972489"/>
    <lineage>
        <taxon>Bacteria</taxon>
        <taxon>Bacillati</taxon>
        <taxon>Bacillota</taxon>
        <taxon>Bacilli</taxon>
        <taxon>Bacillales</taxon>
        <taxon>Paenibacillaceae</taxon>
        <taxon>Paenibacillus</taxon>
    </lineage>
</organism>
<comment type="caution">
    <text evidence="1">The sequence shown here is derived from an EMBL/GenBank/DDBJ whole genome shotgun (WGS) entry which is preliminary data.</text>
</comment>
<dbReference type="Pfam" id="PF12228">
    <property type="entry name" value="DUF3604"/>
    <property type="match status" value="1"/>
</dbReference>
<name>A0ABT1YGC8_9BACL</name>
<sequence length="610" mass="68205">MALNVTNGVQAHCSSHRQFAYELTWLPEKNYVPGSEVDIRAGLFRQFHEWKIHHIEMERVEILFSPNINKAGPDVFQNRKQRLILKVKLLHMIPKGQPQSIKLVATPPLFAGMDTELFVWVREPLSAWAGKDAELNPVVKEAADGCRLTVQAGPVERFSVYSQPASGVNGKIRTSLVPEDRYGNPSQFEKPVTVKWSWLGESASATVQQSEIIELATPEQATSLKVLIRMDELSIHENIANGRVDGEFLVVTGNPVVAQAKRGLLPAFGDIHWHTQEASGADGGRPMTDAFASARDELNMNFAAPSDHDPEGAEWEQTVQIIDAYNDDDRFATLYGWENSTNRGHENYYFTDPNHAAVRGGKAEFKPENLEMATKQLDTFSDFIAVPHHTNSNATMKKDGVPAWHQYNWSEPREYRRLVEIVQNRGNQEKNDYADVWRGLVHNHSASVQDALRAGHKLGFTGGTDNHVGWPGRVIYQNRKSVILTGLWTERVERQSIFYALWNRHTWAVCDTRAIVWFTINGVLMGGDIQLAQGEALTAHIQIHAEAPLQAIEIVSEGQTVWASSSSSPVVDVQVPLGQVTGTGATHYYLRAVQRDGGFMYASPVFVEKI</sequence>